<comment type="caution">
    <text evidence="1">The sequence shown here is derived from an EMBL/GenBank/DDBJ whole genome shotgun (WGS) entry which is preliminary data.</text>
</comment>
<evidence type="ECO:0000313" key="1">
    <source>
        <dbReference type="EMBL" id="MEQ2296618.1"/>
    </source>
</evidence>
<reference evidence="1 2" key="1">
    <citation type="submission" date="2021-06" db="EMBL/GenBank/DDBJ databases">
        <authorList>
            <person name="Palmer J.M."/>
        </authorList>
    </citation>
    <scope>NUCLEOTIDE SEQUENCE [LARGE SCALE GENOMIC DNA]</scope>
    <source>
        <strain evidence="1 2">AS_MEX2019</strain>
        <tissue evidence="1">Muscle</tissue>
    </source>
</reference>
<sequence>MQSNNMHLLYGSSAVNESVFTLTNIQVIGSEPISSIRQNQQFLFRIHVLLLQLLSELLFWFLICQQLIGSESPATRLRNNSTRLTTFKHKSKLLQTLHSFS</sequence>
<dbReference type="Proteomes" id="UP001469553">
    <property type="component" value="Unassembled WGS sequence"/>
</dbReference>
<protein>
    <submittedName>
        <fullName evidence="1">Uncharacterized protein</fullName>
    </submittedName>
</protein>
<evidence type="ECO:0000313" key="2">
    <source>
        <dbReference type="Proteomes" id="UP001469553"/>
    </source>
</evidence>
<name>A0ABV0YRX4_9TELE</name>
<organism evidence="1 2">
    <name type="scientific">Ameca splendens</name>
    <dbReference type="NCBI Taxonomy" id="208324"/>
    <lineage>
        <taxon>Eukaryota</taxon>
        <taxon>Metazoa</taxon>
        <taxon>Chordata</taxon>
        <taxon>Craniata</taxon>
        <taxon>Vertebrata</taxon>
        <taxon>Euteleostomi</taxon>
        <taxon>Actinopterygii</taxon>
        <taxon>Neopterygii</taxon>
        <taxon>Teleostei</taxon>
        <taxon>Neoteleostei</taxon>
        <taxon>Acanthomorphata</taxon>
        <taxon>Ovalentaria</taxon>
        <taxon>Atherinomorphae</taxon>
        <taxon>Cyprinodontiformes</taxon>
        <taxon>Goodeidae</taxon>
        <taxon>Ameca</taxon>
    </lineage>
</organism>
<gene>
    <name evidence="1" type="ORF">AMECASPLE_026528</name>
</gene>
<dbReference type="EMBL" id="JAHRIP010040342">
    <property type="protein sequence ID" value="MEQ2296618.1"/>
    <property type="molecule type" value="Genomic_DNA"/>
</dbReference>
<keyword evidence="2" id="KW-1185">Reference proteome</keyword>
<accession>A0ABV0YRX4</accession>
<proteinExistence type="predicted"/>